<dbReference type="GO" id="GO:0004519">
    <property type="term" value="F:endonuclease activity"/>
    <property type="evidence" value="ECO:0007669"/>
    <property type="project" value="UniProtKB-KW"/>
</dbReference>
<dbReference type="SUPFAM" id="SSF52980">
    <property type="entry name" value="Restriction endonuclease-like"/>
    <property type="match status" value="1"/>
</dbReference>
<dbReference type="Proteomes" id="UP000646053">
    <property type="component" value="Unassembled WGS sequence"/>
</dbReference>
<keyword evidence="3" id="KW-0378">Hydrolase</keyword>
<comment type="caution">
    <text evidence="3">The sequence shown here is derived from an EMBL/GenBank/DDBJ whole genome shotgun (WGS) entry which is preliminary data.</text>
</comment>
<feature type="coiled-coil region" evidence="1">
    <location>
        <begin position="193"/>
        <end position="227"/>
    </location>
</feature>
<dbReference type="Pfam" id="PF05685">
    <property type="entry name" value="Uma2"/>
    <property type="match status" value="1"/>
</dbReference>
<dbReference type="EMBL" id="WVIE01000009">
    <property type="protein sequence ID" value="NDJ17532.1"/>
    <property type="molecule type" value="Genomic_DNA"/>
</dbReference>
<evidence type="ECO:0000313" key="3">
    <source>
        <dbReference type="EMBL" id="NDJ17532.1"/>
    </source>
</evidence>
<name>A0A8J7YZM2_9CYAN</name>
<dbReference type="Gene3D" id="3.90.1570.10">
    <property type="entry name" value="tt1808, chain A"/>
    <property type="match status" value="1"/>
</dbReference>
<reference evidence="3" key="1">
    <citation type="submission" date="2019-12" db="EMBL/GenBank/DDBJ databases">
        <title>High-Quality draft genome sequences of three cyanobacteria isolated from the limestone walls of the Old Cathedral of Coimbra.</title>
        <authorList>
            <person name="Tiago I."/>
            <person name="Soares F."/>
            <person name="Portugal A."/>
        </authorList>
    </citation>
    <scope>NUCLEOTIDE SEQUENCE</scope>
    <source>
        <strain evidence="3">A</strain>
    </source>
</reference>
<dbReference type="PANTHER" id="PTHR33352:SF3">
    <property type="entry name" value="SLR1612 PROTEIN"/>
    <property type="match status" value="1"/>
</dbReference>
<keyword evidence="4" id="KW-1185">Reference proteome</keyword>
<keyword evidence="3" id="KW-0255">Endonuclease</keyword>
<dbReference type="InterPro" id="IPR008538">
    <property type="entry name" value="Uma2"/>
</dbReference>
<keyword evidence="1" id="KW-0175">Coiled coil</keyword>
<organism evidence="3 4">
    <name type="scientific">Myxacorys almedinensis A</name>
    <dbReference type="NCBI Taxonomy" id="2690445"/>
    <lineage>
        <taxon>Bacteria</taxon>
        <taxon>Bacillati</taxon>
        <taxon>Cyanobacteriota</taxon>
        <taxon>Cyanophyceae</taxon>
        <taxon>Leptolyngbyales</taxon>
        <taxon>Leptolyngbyaceae</taxon>
        <taxon>Myxacorys</taxon>
        <taxon>Myxacorys almedinensis</taxon>
    </lineage>
</organism>
<sequence>MVSVPNLDLLEEPYSNEPELEHSLHLAQIVLLLTCLEWWWQQRQDFFAAGNLSIYYQPPELQSKKFRGPDFFVVLGTERRPRGSWVVSRENGQYPNVIVEILSRKTAKTDRTTKRDLYQNLFQTPEYFWFNPDPQQLEFVGLRLQAGHYQDIPRTDQGWMWSEQLELYLGIANNQLRYFTAEGVMIPNFEEESAQSGEIIKALEQRLEREQRRVEQSESIVQQQGEELERLRRYLRSQGIDPDQLTQSYN</sequence>
<evidence type="ECO:0000259" key="2">
    <source>
        <dbReference type="Pfam" id="PF05685"/>
    </source>
</evidence>
<proteinExistence type="predicted"/>
<accession>A0A8J7YZM2</accession>
<evidence type="ECO:0000256" key="1">
    <source>
        <dbReference type="SAM" id="Coils"/>
    </source>
</evidence>
<dbReference type="AlphaFoldDB" id="A0A8J7YZM2"/>
<dbReference type="CDD" id="cd06260">
    <property type="entry name" value="DUF820-like"/>
    <property type="match status" value="1"/>
</dbReference>
<feature type="domain" description="Putative restriction endonuclease" evidence="2">
    <location>
        <begin position="23"/>
        <end position="170"/>
    </location>
</feature>
<gene>
    <name evidence="3" type="ORF">GS601_09560</name>
</gene>
<keyword evidence="3" id="KW-0540">Nuclease</keyword>
<dbReference type="InterPro" id="IPR012296">
    <property type="entry name" value="Nuclease_put_TT1808"/>
</dbReference>
<dbReference type="RefSeq" id="WP_162423050.1">
    <property type="nucleotide sequence ID" value="NZ_WVIE01000009.1"/>
</dbReference>
<dbReference type="InterPro" id="IPR011335">
    <property type="entry name" value="Restrct_endonuc-II-like"/>
</dbReference>
<dbReference type="PANTHER" id="PTHR33352">
    <property type="entry name" value="SLR1095 PROTEIN"/>
    <property type="match status" value="1"/>
</dbReference>
<evidence type="ECO:0000313" key="4">
    <source>
        <dbReference type="Proteomes" id="UP000646053"/>
    </source>
</evidence>
<protein>
    <submittedName>
        <fullName evidence="3">Uma2 family endonuclease</fullName>
    </submittedName>
</protein>